<organism evidence="1">
    <name type="scientific">marine sediment metagenome</name>
    <dbReference type="NCBI Taxonomy" id="412755"/>
    <lineage>
        <taxon>unclassified sequences</taxon>
        <taxon>metagenomes</taxon>
        <taxon>ecological metagenomes</taxon>
    </lineage>
</organism>
<comment type="caution">
    <text evidence="1">The sequence shown here is derived from an EMBL/GenBank/DDBJ whole genome shotgun (WGS) entry which is preliminary data.</text>
</comment>
<dbReference type="EMBL" id="LAZR01030623">
    <property type="protein sequence ID" value="KKL56052.1"/>
    <property type="molecule type" value="Genomic_DNA"/>
</dbReference>
<protein>
    <submittedName>
        <fullName evidence="1">Uncharacterized protein</fullName>
    </submittedName>
</protein>
<name>A0A0F9FY22_9ZZZZ</name>
<reference evidence="1" key="1">
    <citation type="journal article" date="2015" name="Nature">
        <title>Complex archaea that bridge the gap between prokaryotes and eukaryotes.</title>
        <authorList>
            <person name="Spang A."/>
            <person name="Saw J.H."/>
            <person name="Jorgensen S.L."/>
            <person name="Zaremba-Niedzwiedzka K."/>
            <person name="Martijn J."/>
            <person name="Lind A.E."/>
            <person name="van Eijk R."/>
            <person name="Schleper C."/>
            <person name="Guy L."/>
            <person name="Ettema T.J."/>
        </authorList>
    </citation>
    <scope>NUCLEOTIDE SEQUENCE</scope>
</reference>
<sequence length="59" mass="6869">MSDYIHQQNCTLCDKPGWLIGGYFYNILKITVDDTRKEGHRIVAEFRPHECEEAENAPD</sequence>
<accession>A0A0F9FY22</accession>
<proteinExistence type="predicted"/>
<dbReference type="AlphaFoldDB" id="A0A0F9FY22"/>
<evidence type="ECO:0000313" key="1">
    <source>
        <dbReference type="EMBL" id="KKL56052.1"/>
    </source>
</evidence>
<gene>
    <name evidence="1" type="ORF">LCGC14_2249280</name>
</gene>